<evidence type="ECO:0000259" key="5">
    <source>
        <dbReference type="PROSITE" id="PS50931"/>
    </source>
</evidence>
<dbReference type="AlphaFoldDB" id="A0A5B8XNC9"/>
<dbReference type="Pfam" id="PF00126">
    <property type="entry name" value="HTH_1"/>
    <property type="match status" value="1"/>
</dbReference>
<gene>
    <name evidence="6" type="ORF">FRD01_07715</name>
</gene>
<evidence type="ECO:0000313" key="6">
    <source>
        <dbReference type="EMBL" id="QED27130.1"/>
    </source>
</evidence>
<dbReference type="InterPro" id="IPR058163">
    <property type="entry name" value="LysR-type_TF_proteobact-type"/>
</dbReference>
<comment type="similarity">
    <text evidence="1">Belongs to the LysR transcriptional regulatory family.</text>
</comment>
<dbReference type="InterPro" id="IPR005119">
    <property type="entry name" value="LysR_subst-bd"/>
</dbReference>
<dbReference type="InterPro" id="IPR036388">
    <property type="entry name" value="WH-like_DNA-bd_sf"/>
</dbReference>
<feature type="domain" description="HTH lysR-type" evidence="5">
    <location>
        <begin position="12"/>
        <end position="69"/>
    </location>
</feature>
<organism evidence="6 7">
    <name type="scientific">Microvenator marinus</name>
    <dbReference type="NCBI Taxonomy" id="2600177"/>
    <lineage>
        <taxon>Bacteria</taxon>
        <taxon>Deltaproteobacteria</taxon>
        <taxon>Bradymonadales</taxon>
        <taxon>Microvenatoraceae</taxon>
        <taxon>Microvenator</taxon>
    </lineage>
</organism>
<evidence type="ECO:0000256" key="3">
    <source>
        <dbReference type="ARBA" id="ARBA00023125"/>
    </source>
</evidence>
<dbReference type="Proteomes" id="UP000321595">
    <property type="component" value="Chromosome"/>
</dbReference>
<dbReference type="EMBL" id="CP042467">
    <property type="protein sequence ID" value="QED27130.1"/>
    <property type="molecule type" value="Genomic_DNA"/>
</dbReference>
<evidence type="ECO:0000256" key="4">
    <source>
        <dbReference type="ARBA" id="ARBA00023163"/>
    </source>
</evidence>
<accession>A0A5B8XNC9</accession>
<keyword evidence="3" id="KW-0238">DNA-binding</keyword>
<dbReference type="OrthoDB" id="5338251at2"/>
<proteinExistence type="inferred from homology"/>
<dbReference type="Gene3D" id="3.40.190.290">
    <property type="match status" value="1"/>
</dbReference>
<dbReference type="SUPFAM" id="SSF46785">
    <property type="entry name" value="Winged helix' DNA-binding domain"/>
    <property type="match status" value="1"/>
</dbReference>
<dbReference type="PRINTS" id="PR00039">
    <property type="entry name" value="HTHLYSR"/>
</dbReference>
<keyword evidence="7" id="KW-1185">Reference proteome</keyword>
<dbReference type="PROSITE" id="PS50931">
    <property type="entry name" value="HTH_LYSR"/>
    <property type="match status" value="1"/>
</dbReference>
<evidence type="ECO:0000256" key="2">
    <source>
        <dbReference type="ARBA" id="ARBA00023015"/>
    </source>
</evidence>
<keyword evidence="4" id="KW-0804">Transcription</keyword>
<evidence type="ECO:0000256" key="1">
    <source>
        <dbReference type="ARBA" id="ARBA00009437"/>
    </source>
</evidence>
<dbReference type="GO" id="GO:0003700">
    <property type="term" value="F:DNA-binding transcription factor activity"/>
    <property type="evidence" value="ECO:0007669"/>
    <property type="project" value="InterPro"/>
</dbReference>
<dbReference type="PANTHER" id="PTHR30537:SF3">
    <property type="entry name" value="TRANSCRIPTIONAL REGULATORY PROTEIN"/>
    <property type="match status" value="1"/>
</dbReference>
<dbReference type="Pfam" id="PF03466">
    <property type="entry name" value="LysR_substrate"/>
    <property type="match status" value="1"/>
</dbReference>
<dbReference type="SUPFAM" id="SSF53850">
    <property type="entry name" value="Periplasmic binding protein-like II"/>
    <property type="match status" value="1"/>
</dbReference>
<sequence length="302" mass="33453">MRFCMDEAKSNFDWNRAKALLFTAETGSFSGAARVLGTTQSTIGRQITALEEELGVVLVERIGKGVELTEGGWELLEHIKVMGKAAEGVSRVAAGQSVALEGEVSISASEVISAFLLPPIINAILDAYPGLRIEVIATNQTSDLRRRQADIAIRNYQPKDPELVVRKVRDTRAFLYATKAYLERVGSPDGVEDFGKARFLGFDFDGRLMELLNHHGMGLRATNFGVVSANQLVQWEMVKQDLGIGVMMESVGEREEKVVPVLRDIVSFPFPIWLTAHREVKASQRIRVVFDALHDGLLIENR</sequence>
<name>A0A5B8XNC9_9DELT</name>
<evidence type="ECO:0000313" key="7">
    <source>
        <dbReference type="Proteomes" id="UP000321595"/>
    </source>
</evidence>
<dbReference type="PANTHER" id="PTHR30537">
    <property type="entry name" value="HTH-TYPE TRANSCRIPTIONAL REGULATOR"/>
    <property type="match status" value="1"/>
</dbReference>
<keyword evidence="2" id="KW-0805">Transcription regulation</keyword>
<protein>
    <submittedName>
        <fullName evidence="6">LysR family transcriptional regulator</fullName>
    </submittedName>
</protein>
<dbReference type="KEGG" id="bbae:FRD01_07715"/>
<reference evidence="6 7" key="1">
    <citation type="submission" date="2019-08" db="EMBL/GenBank/DDBJ databases">
        <authorList>
            <person name="Liang Q."/>
        </authorList>
    </citation>
    <scope>NUCLEOTIDE SEQUENCE [LARGE SCALE GENOMIC DNA]</scope>
    <source>
        <strain evidence="6 7">V1718</strain>
    </source>
</reference>
<dbReference type="InterPro" id="IPR000847">
    <property type="entry name" value="LysR_HTH_N"/>
</dbReference>
<dbReference type="GO" id="GO:0006351">
    <property type="term" value="P:DNA-templated transcription"/>
    <property type="evidence" value="ECO:0007669"/>
    <property type="project" value="TreeGrafter"/>
</dbReference>
<dbReference type="Gene3D" id="1.10.10.10">
    <property type="entry name" value="Winged helix-like DNA-binding domain superfamily/Winged helix DNA-binding domain"/>
    <property type="match status" value="1"/>
</dbReference>
<dbReference type="GO" id="GO:0043565">
    <property type="term" value="F:sequence-specific DNA binding"/>
    <property type="evidence" value="ECO:0007669"/>
    <property type="project" value="TreeGrafter"/>
</dbReference>
<dbReference type="InterPro" id="IPR036390">
    <property type="entry name" value="WH_DNA-bd_sf"/>
</dbReference>